<reference evidence="2" key="5">
    <citation type="journal article" date="2021" name="G3 (Bethesda)">
        <title>Aegilops tauschii genome assembly Aet v5.0 features greater sequence contiguity and improved annotation.</title>
        <authorList>
            <person name="Wang L."/>
            <person name="Zhu T."/>
            <person name="Rodriguez J.C."/>
            <person name="Deal K.R."/>
            <person name="Dubcovsky J."/>
            <person name="McGuire P.E."/>
            <person name="Lux T."/>
            <person name="Spannagl M."/>
            <person name="Mayer K.F.X."/>
            <person name="Baldrich P."/>
            <person name="Meyers B.C."/>
            <person name="Huo N."/>
            <person name="Gu Y.Q."/>
            <person name="Zhou H."/>
            <person name="Devos K.M."/>
            <person name="Bennetzen J.L."/>
            <person name="Unver T."/>
            <person name="Budak H."/>
            <person name="Gulick P.J."/>
            <person name="Galiba G."/>
            <person name="Kalapos B."/>
            <person name="Nelson D.R."/>
            <person name="Li P."/>
            <person name="You F.M."/>
            <person name="Luo M.C."/>
            <person name="Dvorak J."/>
        </authorList>
    </citation>
    <scope>NUCLEOTIDE SEQUENCE [LARGE SCALE GENOMIC DNA]</scope>
    <source>
        <strain evidence="2">cv. AL8/78</strain>
    </source>
</reference>
<dbReference type="EnsemblPlants" id="AET7Gv20649000.40">
    <property type="protein sequence ID" value="AET7Gv20649000.40"/>
    <property type="gene ID" value="AET7Gv20649000"/>
</dbReference>
<dbReference type="EnsemblPlants" id="AET7Gv20649000.67">
    <property type="protein sequence ID" value="AET7Gv20649000.67"/>
    <property type="gene ID" value="AET7Gv20649000"/>
</dbReference>
<evidence type="ECO:0000256" key="1">
    <source>
        <dbReference type="PROSITE-ProRule" id="PRU00221"/>
    </source>
</evidence>
<evidence type="ECO:0000313" key="3">
    <source>
        <dbReference type="Proteomes" id="UP000015105"/>
    </source>
</evidence>
<dbReference type="Gene3D" id="2.130.10.10">
    <property type="entry name" value="YVTN repeat-like/Quinoprotein amine dehydrogenase"/>
    <property type="match status" value="1"/>
</dbReference>
<feature type="repeat" description="WD" evidence="1">
    <location>
        <begin position="10"/>
        <end position="42"/>
    </location>
</feature>
<name>A0A453RP00_AEGTS</name>
<dbReference type="SUPFAM" id="SSF50978">
    <property type="entry name" value="WD40 repeat-like"/>
    <property type="match status" value="1"/>
</dbReference>
<dbReference type="Proteomes" id="UP000015105">
    <property type="component" value="Chromosome 7D"/>
</dbReference>
<dbReference type="PROSITE" id="PS50082">
    <property type="entry name" value="WD_REPEATS_2"/>
    <property type="match status" value="1"/>
</dbReference>
<dbReference type="Gramene" id="AET7Gv20649000.67">
    <property type="protein sequence ID" value="AET7Gv20649000.67"/>
    <property type="gene ID" value="AET7Gv20649000"/>
</dbReference>
<reference evidence="2" key="3">
    <citation type="journal article" date="2017" name="Nature">
        <title>Genome sequence of the progenitor of the wheat D genome Aegilops tauschii.</title>
        <authorList>
            <person name="Luo M.C."/>
            <person name="Gu Y.Q."/>
            <person name="Puiu D."/>
            <person name="Wang H."/>
            <person name="Twardziok S.O."/>
            <person name="Deal K.R."/>
            <person name="Huo N."/>
            <person name="Zhu T."/>
            <person name="Wang L."/>
            <person name="Wang Y."/>
            <person name="McGuire P.E."/>
            <person name="Liu S."/>
            <person name="Long H."/>
            <person name="Ramasamy R.K."/>
            <person name="Rodriguez J.C."/>
            <person name="Van S.L."/>
            <person name="Yuan L."/>
            <person name="Wang Z."/>
            <person name="Xia Z."/>
            <person name="Xiao L."/>
            <person name="Anderson O.D."/>
            <person name="Ouyang S."/>
            <person name="Liang Y."/>
            <person name="Zimin A.V."/>
            <person name="Pertea G."/>
            <person name="Qi P."/>
            <person name="Bennetzen J.L."/>
            <person name="Dai X."/>
            <person name="Dawson M.W."/>
            <person name="Muller H.G."/>
            <person name="Kugler K."/>
            <person name="Rivarola-Duarte L."/>
            <person name="Spannagl M."/>
            <person name="Mayer K.F.X."/>
            <person name="Lu F.H."/>
            <person name="Bevan M.W."/>
            <person name="Leroy P."/>
            <person name="Li P."/>
            <person name="You F.M."/>
            <person name="Sun Q."/>
            <person name="Liu Z."/>
            <person name="Lyons E."/>
            <person name="Wicker T."/>
            <person name="Salzberg S.L."/>
            <person name="Devos K.M."/>
            <person name="Dvorak J."/>
        </authorList>
    </citation>
    <scope>NUCLEOTIDE SEQUENCE [LARGE SCALE GENOMIC DNA]</scope>
    <source>
        <strain evidence="2">cv. AL8/78</strain>
    </source>
</reference>
<evidence type="ECO:0000313" key="2">
    <source>
        <dbReference type="EnsemblPlants" id="AET7Gv20649000.67"/>
    </source>
</evidence>
<protein>
    <submittedName>
        <fullName evidence="2">Uncharacterized protein</fullName>
    </submittedName>
</protein>
<reference evidence="2" key="4">
    <citation type="submission" date="2019-03" db="UniProtKB">
        <authorList>
            <consortium name="EnsemblPlants"/>
        </authorList>
    </citation>
    <scope>IDENTIFICATION</scope>
</reference>
<dbReference type="Gramene" id="AET7Gv20649000.40">
    <property type="protein sequence ID" value="AET7Gv20649000.40"/>
    <property type="gene ID" value="AET7Gv20649000"/>
</dbReference>
<dbReference type="InterPro" id="IPR015943">
    <property type="entry name" value="WD40/YVTN_repeat-like_dom_sf"/>
</dbReference>
<reference evidence="3" key="1">
    <citation type="journal article" date="2014" name="Science">
        <title>Ancient hybridizations among the ancestral genomes of bread wheat.</title>
        <authorList>
            <consortium name="International Wheat Genome Sequencing Consortium,"/>
            <person name="Marcussen T."/>
            <person name="Sandve S.R."/>
            <person name="Heier L."/>
            <person name="Spannagl M."/>
            <person name="Pfeifer M."/>
            <person name="Jakobsen K.S."/>
            <person name="Wulff B.B."/>
            <person name="Steuernagel B."/>
            <person name="Mayer K.F."/>
            <person name="Olsen O.A."/>
        </authorList>
    </citation>
    <scope>NUCLEOTIDE SEQUENCE [LARGE SCALE GENOMIC DNA]</scope>
    <source>
        <strain evidence="3">cv. AL8/78</strain>
    </source>
</reference>
<keyword evidence="1" id="KW-0853">WD repeat</keyword>
<sequence>MEEKACVHTMEAFVSPVTSVIALADSPYLITGSKDGSVHFWSSGEFRFHYQTIQHPRNKNWLKRAFATSHNPNLPAATQNRKRFSLTNRVYFALTSAPY</sequence>
<dbReference type="InterPro" id="IPR001680">
    <property type="entry name" value="WD40_rpt"/>
</dbReference>
<reference evidence="3" key="2">
    <citation type="journal article" date="2017" name="Nat. Plants">
        <title>The Aegilops tauschii genome reveals multiple impacts of transposons.</title>
        <authorList>
            <person name="Zhao G."/>
            <person name="Zou C."/>
            <person name="Li K."/>
            <person name="Wang K."/>
            <person name="Li T."/>
            <person name="Gao L."/>
            <person name="Zhang X."/>
            <person name="Wang H."/>
            <person name="Yang Z."/>
            <person name="Liu X."/>
            <person name="Jiang W."/>
            <person name="Mao L."/>
            <person name="Kong X."/>
            <person name="Jiao Y."/>
            <person name="Jia J."/>
        </authorList>
    </citation>
    <scope>NUCLEOTIDE SEQUENCE [LARGE SCALE GENOMIC DNA]</scope>
    <source>
        <strain evidence="3">cv. AL8/78</strain>
    </source>
</reference>
<dbReference type="SMART" id="SM00320">
    <property type="entry name" value="WD40"/>
    <property type="match status" value="1"/>
</dbReference>
<keyword evidence="3" id="KW-1185">Reference proteome</keyword>
<dbReference type="Pfam" id="PF00400">
    <property type="entry name" value="WD40"/>
    <property type="match status" value="1"/>
</dbReference>
<dbReference type="AlphaFoldDB" id="A0A453RP00"/>
<dbReference type="InterPro" id="IPR036322">
    <property type="entry name" value="WD40_repeat_dom_sf"/>
</dbReference>
<accession>A0A453RP00</accession>
<organism evidence="2 3">
    <name type="scientific">Aegilops tauschii subsp. strangulata</name>
    <name type="common">Goatgrass</name>
    <dbReference type="NCBI Taxonomy" id="200361"/>
    <lineage>
        <taxon>Eukaryota</taxon>
        <taxon>Viridiplantae</taxon>
        <taxon>Streptophyta</taxon>
        <taxon>Embryophyta</taxon>
        <taxon>Tracheophyta</taxon>
        <taxon>Spermatophyta</taxon>
        <taxon>Magnoliopsida</taxon>
        <taxon>Liliopsida</taxon>
        <taxon>Poales</taxon>
        <taxon>Poaceae</taxon>
        <taxon>BOP clade</taxon>
        <taxon>Pooideae</taxon>
        <taxon>Triticodae</taxon>
        <taxon>Triticeae</taxon>
        <taxon>Triticinae</taxon>
        <taxon>Aegilops</taxon>
    </lineage>
</organism>
<proteinExistence type="predicted"/>